<evidence type="ECO:0000313" key="2">
    <source>
        <dbReference type="Proteomes" id="UP001519460"/>
    </source>
</evidence>
<dbReference type="AlphaFoldDB" id="A0ABD0L182"/>
<organism evidence="1 2">
    <name type="scientific">Batillaria attramentaria</name>
    <dbReference type="NCBI Taxonomy" id="370345"/>
    <lineage>
        <taxon>Eukaryota</taxon>
        <taxon>Metazoa</taxon>
        <taxon>Spiralia</taxon>
        <taxon>Lophotrochozoa</taxon>
        <taxon>Mollusca</taxon>
        <taxon>Gastropoda</taxon>
        <taxon>Caenogastropoda</taxon>
        <taxon>Sorbeoconcha</taxon>
        <taxon>Cerithioidea</taxon>
        <taxon>Batillariidae</taxon>
        <taxon>Batillaria</taxon>
    </lineage>
</organism>
<accession>A0ABD0L182</accession>
<dbReference type="Proteomes" id="UP001519460">
    <property type="component" value="Unassembled WGS sequence"/>
</dbReference>
<proteinExistence type="predicted"/>
<evidence type="ECO:0000313" key="1">
    <source>
        <dbReference type="EMBL" id="KAK7493157.1"/>
    </source>
</evidence>
<sequence>MAVVAVRKVCGCMERGRRIKGGATGRGGNRKVEGLKKLCTEILFYTQALEAVPVRTTPSELRTVGTLAVKSAHDRPRDAVCLRSQQPLARARSQPSSQQRHCG</sequence>
<gene>
    <name evidence="1" type="ORF">BaRGS_00015678</name>
</gene>
<keyword evidence="2" id="KW-1185">Reference proteome</keyword>
<name>A0ABD0L182_9CAEN</name>
<dbReference type="EMBL" id="JACVVK020000096">
    <property type="protein sequence ID" value="KAK7493157.1"/>
    <property type="molecule type" value="Genomic_DNA"/>
</dbReference>
<comment type="caution">
    <text evidence="1">The sequence shown here is derived from an EMBL/GenBank/DDBJ whole genome shotgun (WGS) entry which is preliminary data.</text>
</comment>
<reference evidence="1 2" key="1">
    <citation type="journal article" date="2023" name="Sci. Data">
        <title>Genome assembly of the Korean intertidal mud-creeper Batillaria attramentaria.</title>
        <authorList>
            <person name="Patra A.K."/>
            <person name="Ho P.T."/>
            <person name="Jun S."/>
            <person name="Lee S.J."/>
            <person name="Kim Y."/>
            <person name="Won Y.J."/>
        </authorList>
    </citation>
    <scope>NUCLEOTIDE SEQUENCE [LARGE SCALE GENOMIC DNA]</scope>
    <source>
        <strain evidence="1">Wonlab-2016</strain>
    </source>
</reference>
<protein>
    <submittedName>
        <fullName evidence="1">Uncharacterized protein</fullName>
    </submittedName>
</protein>